<sequence>MLAQQRKELPITEEFTLRFVNFGVDSPGEIAAYLGLEPSHVLDAAAAQLSESRLRRRTSGNRLTLTPLGIEAVRDLAATAPVLEQLPVVFDRLVWKIAEYPQRALVTKKEAQEQGMTILPAARNARIGLDDVTPAGFNALLKKDTLQVLRIYKVVSTKHRYLPVQLLIYGDASRRELELAVVIDDDMATEHGLALDRIEAVARLGLAMEEADPRPVLDDELEFQRVTTLEAEAAEPAMLGDEMPTPTADSGNTSLVRSISVHEHADLLAEALDTAKERLLIISPWVRKAVVTTDFLAKLERRLKSGVEVTIAHGYGKDDSGSDSYALTRLTNLAHRYEKNFTFTRLKNTHAKILIFDGHWISTSFNWLSFRGDPERTYRMEEGTMVSIPHRVEQEYARYREMIEDQRLD</sequence>
<dbReference type="KEGG" id="rhox:RBB84_03525"/>
<feature type="domain" description="Phospholipase D-like" evidence="1">
    <location>
        <begin position="269"/>
        <end position="367"/>
    </location>
</feature>
<dbReference type="Pfam" id="PF13091">
    <property type="entry name" value="PLDc_2"/>
    <property type="match status" value="1"/>
</dbReference>
<proteinExistence type="predicted"/>
<dbReference type="InterPro" id="IPR025202">
    <property type="entry name" value="PLD-like_dom"/>
</dbReference>
<dbReference type="SUPFAM" id="SSF56024">
    <property type="entry name" value="Phospholipase D/nuclease"/>
    <property type="match status" value="1"/>
</dbReference>
<evidence type="ECO:0000313" key="2">
    <source>
        <dbReference type="EMBL" id="XBW05054.1"/>
    </source>
</evidence>
<dbReference type="Gene3D" id="3.30.870.10">
    <property type="entry name" value="Endonuclease Chain A"/>
    <property type="match status" value="1"/>
</dbReference>
<dbReference type="EMBL" id="CP132970">
    <property type="protein sequence ID" value="XBW05054.1"/>
    <property type="molecule type" value="Genomic_DNA"/>
</dbReference>
<reference evidence="2" key="1">
    <citation type="submission" date="2023-08" db="EMBL/GenBank/DDBJ databases">
        <title>The novel hydrolase IpcH responsible for the initial isoprocarb degradation step in Rhodococcus sp. D-6.</title>
        <authorList>
            <person name="Zhu Q."/>
        </authorList>
    </citation>
    <scope>NUCLEOTIDE SEQUENCE</scope>
    <source>
        <strain evidence="2">D-6</strain>
    </source>
</reference>
<name>A0AAU7UZ77_9NOCA</name>
<dbReference type="AlphaFoldDB" id="A0AAU7UZ77"/>
<protein>
    <submittedName>
        <fullName evidence="2">Phospholipase D-like domain-containing protein</fullName>
    </submittedName>
</protein>
<dbReference type="RefSeq" id="WP_350247168.1">
    <property type="nucleotide sequence ID" value="NZ_CP132970.1"/>
</dbReference>
<organism evidence="2">
    <name type="scientific">Rhodococcus sp. D-6</name>
    <dbReference type="NCBI Taxonomy" id="1387842"/>
    <lineage>
        <taxon>Bacteria</taxon>
        <taxon>Bacillati</taxon>
        <taxon>Actinomycetota</taxon>
        <taxon>Actinomycetes</taxon>
        <taxon>Mycobacteriales</taxon>
        <taxon>Nocardiaceae</taxon>
        <taxon>Rhodococcus</taxon>
    </lineage>
</organism>
<evidence type="ECO:0000259" key="1">
    <source>
        <dbReference type="Pfam" id="PF13091"/>
    </source>
</evidence>
<accession>A0AAU7UZ77</accession>
<gene>
    <name evidence="2" type="ORF">RBB84_03525</name>
</gene>